<feature type="transmembrane region" description="Helical" evidence="6">
    <location>
        <begin position="279"/>
        <end position="302"/>
    </location>
</feature>
<evidence type="ECO:0000256" key="5">
    <source>
        <dbReference type="ARBA" id="ARBA00023136"/>
    </source>
</evidence>
<dbReference type="EMBL" id="CP003282">
    <property type="protein sequence ID" value="AFG37268.1"/>
    <property type="molecule type" value="Genomic_DNA"/>
</dbReference>
<dbReference type="STRING" id="889378.Spiaf_1189"/>
<comment type="subcellular location">
    <subcellularLocation>
        <location evidence="1">Cell membrane</location>
        <topology evidence="1">Multi-pass membrane protein</topology>
    </subcellularLocation>
</comment>
<evidence type="ECO:0000256" key="1">
    <source>
        <dbReference type="ARBA" id="ARBA00004651"/>
    </source>
</evidence>
<keyword evidence="4 6" id="KW-1133">Transmembrane helix</keyword>
<evidence type="ECO:0000256" key="6">
    <source>
        <dbReference type="SAM" id="Phobius"/>
    </source>
</evidence>
<evidence type="ECO:0000313" key="8">
    <source>
        <dbReference type="Proteomes" id="UP000007383"/>
    </source>
</evidence>
<reference evidence="8" key="1">
    <citation type="journal article" date="2013" name="Stand. Genomic Sci.">
        <title>Complete genome sequence of the halophilic bacterium Spirochaeta africana type strain (Z-7692(T)) from the alkaline Lake Magadi in the East African Rift.</title>
        <authorList>
            <person name="Liolos K."/>
            <person name="Abt B."/>
            <person name="Scheuner C."/>
            <person name="Teshima H."/>
            <person name="Held B."/>
            <person name="Lapidus A."/>
            <person name="Nolan M."/>
            <person name="Lucas S."/>
            <person name="Deshpande S."/>
            <person name="Cheng J.F."/>
            <person name="Tapia R."/>
            <person name="Goodwin L.A."/>
            <person name="Pitluck S."/>
            <person name="Pagani I."/>
            <person name="Ivanova N."/>
            <person name="Mavromatis K."/>
            <person name="Mikhailova N."/>
            <person name="Huntemann M."/>
            <person name="Pati A."/>
            <person name="Chen A."/>
            <person name="Palaniappan K."/>
            <person name="Land M."/>
            <person name="Rohde M."/>
            <person name="Tindall B.J."/>
            <person name="Detter J.C."/>
            <person name="Goker M."/>
            <person name="Bristow J."/>
            <person name="Eisen J.A."/>
            <person name="Markowitz V."/>
            <person name="Hugenholtz P."/>
            <person name="Woyke T."/>
            <person name="Klenk H.P."/>
            <person name="Kyrpides N.C."/>
        </authorList>
    </citation>
    <scope>NUCLEOTIDE SEQUENCE</scope>
    <source>
        <strain evidence="8">ATCC 700263 / DSM 8902 / Z-7692</strain>
    </source>
</reference>
<feature type="transmembrane region" description="Helical" evidence="6">
    <location>
        <begin position="191"/>
        <end position="210"/>
    </location>
</feature>
<dbReference type="AlphaFoldDB" id="H9UIC5"/>
<feature type="transmembrane region" description="Helical" evidence="6">
    <location>
        <begin position="240"/>
        <end position="259"/>
    </location>
</feature>
<evidence type="ECO:0000256" key="2">
    <source>
        <dbReference type="ARBA" id="ARBA00022475"/>
    </source>
</evidence>
<keyword evidence="3 6" id="KW-0812">Transmembrane</keyword>
<dbReference type="Pfam" id="PF02653">
    <property type="entry name" value="BPD_transp_2"/>
    <property type="match status" value="1"/>
</dbReference>
<keyword evidence="8" id="KW-1185">Reference proteome</keyword>
<dbReference type="PATRIC" id="fig|889378.3.peg.1190"/>
<gene>
    <name evidence="7" type="ordered locus">Spiaf_1189</name>
</gene>
<dbReference type="Proteomes" id="UP000007383">
    <property type="component" value="Chromosome"/>
</dbReference>
<dbReference type="RefSeq" id="WP_014455257.1">
    <property type="nucleotide sequence ID" value="NC_017098.1"/>
</dbReference>
<protein>
    <submittedName>
        <fullName evidence="7">ABC-type uncharacterized transport system, permease component</fullName>
    </submittedName>
</protein>
<keyword evidence="5 6" id="KW-0472">Membrane</keyword>
<feature type="transmembrane region" description="Helical" evidence="6">
    <location>
        <begin position="80"/>
        <end position="100"/>
    </location>
</feature>
<name>H9UIC5_SPIAZ</name>
<dbReference type="PANTHER" id="PTHR47089:SF1">
    <property type="entry name" value="GUANOSINE ABC TRANSPORTER PERMEASE PROTEIN NUPP"/>
    <property type="match status" value="1"/>
</dbReference>
<sequence length="355" mass="37645">MRLRINREFLIGLITVALGLIAGALLMLLTGHDPVRGYRFLFAGSLMNIERIGNTLAMATPLILTGLSVGFAFRTGLFNIGASGQVLMGGLAATIIGLTVPLPRPLLLSVMALGATAGGALWGLVPGLLKARYNVHEVVATIMMNWIAYWVTYYTIRNHFSRAGLATESRRLGRAASLQTDWLSNLFNGSYINLGIFVALAAVVIVAIILNRTVLGFQLKAVGFNRFAAENAGISVNRNIVLSMMIAGGLSGLAGLTFYTGYAVNMEIGRMPAIGFDGIAVALLGASSPFGILGAALFFGILQSGKGFMSAMTAIPPEIGDTIIASIIYFAATAVLIRKLIAYWAQRLAPEKGDE</sequence>
<accession>H9UIC5</accession>
<feature type="transmembrane region" description="Helical" evidence="6">
    <location>
        <begin position="52"/>
        <end position="73"/>
    </location>
</feature>
<evidence type="ECO:0000313" key="7">
    <source>
        <dbReference type="EMBL" id="AFG37268.1"/>
    </source>
</evidence>
<dbReference type="PANTHER" id="PTHR47089">
    <property type="entry name" value="ABC TRANSPORTER, PERMEASE PROTEIN"/>
    <property type="match status" value="1"/>
</dbReference>
<dbReference type="eggNOG" id="COG4603">
    <property type="taxonomic scope" value="Bacteria"/>
</dbReference>
<feature type="transmembrane region" description="Helical" evidence="6">
    <location>
        <begin position="137"/>
        <end position="156"/>
    </location>
</feature>
<evidence type="ECO:0000256" key="4">
    <source>
        <dbReference type="ARBA" id="ARBA00022989"/>
    </source>
</evidence>
<feature type="transmembrane region" description="Helical" evidence="6">
    <location>
        <begin position="323"/>
        <end position="345"/>
    </location>
</feature>
<dbReference type="CDD" id="cd06580">
    <property type="entry name" value="TM_PBP1_transp_TpRbsC_like"/>
    <property type="match status" value="1"/>
</dbReference>
<dbReference type="KEGG" id="sfc:Spiaf_1189"/>
<evidence type="ECO:0000256" key="3">
    <source>
        <dbReference type="ARBA" id="ARBA00022692"/>
    </source>
</evidence>
<feature type="transmembrane region" description="Helical" evidence="6">
    <location>
        <begin position="106"/>
        <end position="125"/>
    </location>
</feature>
<dbReference type="InterPro" id="IPR001851">
    <property type="entry name" value="ABC_transp_permease"/>
</dbReference>
<dbReference type="GO" id="GO:0022857">
    <property type="term" value="F:transmembrane transporter activity"/>
    <property type="evidence" value="ECO:0007669"/>
    <property type="project" value="InterPro"/>
</dbReference>
<proteinExistence type="predicted"/>
<dbReference type="OrthoDB" id="45037at2"/>
<feature type="transmembrane region" description="Helical" evidence="6">
    <location>
        <begin position="9"/>
        <end position="32"/>
    </location>
</feature>
<dbReference type="HOGENOM" id="CLU_040769_0_2_12"/>
<keyword evidence="2" id="KW-1003">Cell membrane</keyword>
<dbReference type="GO" id="GO:0005886">
    <property type="term" value="C:plasma membrane"/>
    <property type="evidence" value="ECO:0007669"/>
    <property type="project" value="UniProtKB-SubCell"/>
</dbReference>
<organism evidence="7 8">
    <name type="scientific">Spirochaeta africana (strain ATCC 700263 / DSM 8902 / Z-7692)</name>
    <dbReference type="NCBI Taxonomy" id="889378"/>
    <lineage>
        <taxon>Bacteria</taxon>
        <taxon>Pseudomonadati</taxon>
        <taxon>Spirochaetota</taxon>
        <taxon>Spirochaetia</taxon>
        <taxon>Spirochaetales</taxon>
        <taxon>Spirochaetaceae</taxon>
        <taxon>Spirochaeta</taxon>
    </lineage>
</organism>